<dbReference type="RefSeq" id="WP_184516666.1">
    <property type="nucleotide sequence ID" value="NZ_JACIJD010000007.1"/>
</dbReference>
<evidence type="ECO:0000313" key="4">
    <source>
        <dbReference type="Proteomes" id="UP000580654"/>
    </source>
</evidence>
<dbReference type="InterPro" id="IPR038740">
    <property type="entry name" value="BioF2-like_GNAT_dom"/>
</dbReference>
<dbReference type="Proteomes" id="UP000580654">
    <property type="component" value="Unassembled WGS sequence"/>
</dbReference>
<feature type="region of interest" description="Disordered" evidence="1">
    <location>
        <begin position="1"/>
        <end position="20"/>
    </location>
</feature>
<comment type="caution">
    <text evidence="3">The sequence shown here is derived from an EMBL/GenBank/DDBJ whole genome shotgun (WGS) entry which is preliminary data.</text>
</comment>
<evidence type="ECO:0000259" key="2">
    <source>
        <dbReference type="Pfam" id="PF13480"/>
    </source>
</evidence>
<protein>
    <recommendedName>
        <fullName evidence="2">BioF2-like acetyltransferase domain-containing protein</fullName>
    </recommendedName>
</protein>
<evidence type="ECO:0000313" key="3">
    <source>
        <dbReference type="EMBL" id="MBB5693802.1"/>
    </source>
</evidence>
<dbReference type="AlphaFoldDB" id="A0A840YH13"/>
<dbReference type="EMBL" id="JACIJD010000007">
    <property type="protein sequence ID" value="MBB5693802.1"/>
    <property type="molecule type" value="Genomic_DNA"/>
</dbReference>
<proteinExistence type="predicted"/>
<sequence length="257" mass="29377">MPPLTHFLGPAVDEGGGSAPNRALKRAQIIRELLEQLPPVGAFRQRMHRGIQETMVFQENGFQSLADFTFEIAPAEEGVIWKGMRDKTRNMIRRARERYTVTNLDDPEVFADFYQRNIQERGEEFYYCTPDITRLCYETAIRNQGRVLVARTGDGAPVAAIFYVWDARSAYYLLSTRVRDSDNSAVSLLLWEAIRHTTSLGLIFDFDGVASHGSRVFFTGFGGEIRPRYVISRETPFFRASTIVADRIKALRRRLGR</sequence>
<reference evidence="3 4" key="1">
    <citation type="submission" date="2020-08" db="EMBL/GenBank/DDBJ databases">
        <title>Genomic Encyclopedia of Type Strains, Phase IV (KMG-IV): sequencing the most valuable type-strain genomes for metagenomic binning, comparative biology and taxonomic classification.</title>
        <authorList>
            <person name="Goeker M."/>
        </authorList>
    </citation>
    <scope>NUCLEOTIDE SEQUENCE [LARGE SCALE GENOMIC DNA]</scope>
    <source>
        <strain evidence="3 4">DSM 25622</strain>
    </source>
</reference>
<name>A0A840YH13_9PROT</name>
<organism evidence="3 4">
    <name type="scientific">Muricoccus pecuniae</name>
    <dbReference type="NCBI Taxonomy" id="693023"/>
    <lineage>
        <taxon>Bacteria</taxon>
        <taxon>Pseudomonadati</taxon>
        <taxon>Pseudomonadota</taxon>
        <taxon>Alphaproteobacteria</taxon>
        <taxon>Acetobacterales</taxon>
        <taxon>Roseomonadaceae</taxon>
        <taxon>Muricoccus</taxon>
    </lineage>
</organism>
<feature type="domain" description="BioF2-like acetyltransferase" evidence="2">
    <location>
        <begin position="84"/>
        <end position="206"/>
    </location>
</feature>
<accession>A0A840YH13</accession>
<dbReference type="InterPro" id="IPR016181">
    <property type="entry name" value="Acyl_CoA_acyltransferase"/>
</dbReference>
<dbReference type="Pfam" id="PF13480">
    <property type="entry name" value="Acetyltransf_6"/>
    <property type="match status" value="1"/>
</dbReference>
<dbReference type="SUPFAM" id="SSF55729">
    <property type="entry name" value="Acyl-CoA N-acyltransferases (Nat)"/>
    <property type="match status" value="1"/>
</dbReference>
<keyword evidence="4" id="KW-1185">Reference proteome</keyword>
<gene>
    <name evidence="3" type="ORF">FHS87_001839</name>
</gene>
<evidence type="ECO:0000256" key="1">
    <source>
        <dbReference type="SAM" id="MobiDB-lite"/>
    </source>
</evidence>
<dbReference type="Gene3D" id="3.40.630.30">
    <property type="match status" value="1"/>
</dbReference>